<evidence type="ECO:0000256" key="18">
    <source>
        <dbReference type="SAM" id="Phobius"/>
    </source>
</evidence>
<dbReference type="PROSITE" id="PS00154">
    <property type="entry name" value="ATPASE_E1_E2"/>
    <property type="match status" value="1"/>
</dbReference>
<keyword evidence="8" id="KW-0597">Phosphoprotein</keyword>
<evidence type="ECO:0000256" key="1">
    <source>
        <dbReference type="ARBA" id="ARBA00003954"/>
    </source>
</evidence>
<sequence>MNLMKTLFAAFLRTRRATHHFRRLAMFESLGKPGPSRTVPEALAQSLKRAAREDVPAVLVRMRSHEDGLTSAEMEDRLKQYGPNEVEHEKPLPAWLHLWHSYSNPFNLLLTLLAAISYFTDDMKATLVIGTMVTLSTILRFVQERRSSQAAESLKAMVSTTATVIRRDLGAGVAAVSAEFFNVHVHSRPPTRSEVPIRHLVPGDLVALSAGDMIPADCRIIAAKDLFVSQAAMTGESLPVEKFAELRDRHDSPLELANIAFMGTNVVSGAATAVVLATGNQTYFGTLAARVTSTDRSATAFQSGVNQVSWLLIRFALVMAPLVLLVNGFTKGDWMQAFLFALSVAVGLTPEMLPMIVTSTLAKGAVMLSRRKVIVKRLDAIQNFGAMDVLCTDKTGTLTQDKIVLERHTDVLGRVSTDVLKHAYLNSYYQTGLKNLLDRAVLDHAELQSELMLTQHYRKVDEIPFDFERRRMSVVVAEREDHNELICKGAVEEMLGICTRVQIDGAAQALDAEMLARVRRVTHDLNEEGLRVVAVAMKETPTTQTQYGVSDECELTLVGYIAFLDPPKESTLPALRALAEHGVTVKVLTGDNELVTAKICREVGLPVTRVLLGPDIEKMDAPALARAVEEHNVFAKLSPMHKEQLVRALRANDHVVGFMGDGINDAPALRAADIGISVDSAVDIAKEAADIILLEKSLMVLEEGVIEGRRTFCNMLKYIRMTASSNFGNVFSVLVASAFLPFLPMLPLQLLVQNLLYDVSQIAIPFDRVDKELVSSPLRWNPGDIGRFMVVFGPISSIFDITTFVVMWYVFAANHVEAQALFQSGWFVVGLLTQTLIVHMIRTPKLPFIQSRAAWPLTLATVAIMALGIWLPMGPLASYFKLEALPPGYFPWMIGIVLGYALLVTAVKRFYIRRFGWQGPAKRQPHPPCVATVAPVTSA</sequence>
<dbReference type="InterPro" id="IPR036412">
    <property type="entry name" value="HAD-like_sf"/>
</dbReference>
<evidence type="ECO:0000256" key="11">
    <source>
        <dbReference type="ARBA" id="ARBA00022840"/>
    </source>
</evidence>
<evidence type="ECO:0000256" key="3">
    <source>
        <dbReference type="ARBA" id="ARBA00008746"/>
    </source>
</evidence>
<keyword evidence="10" id="KW-0547">Nucleotide-binding</keyword>
<accession>A0ABT6AX61</accession>
<dbReference type="CDD" id="cd02077">
    <property type="entry name" value="P-type_ATPase_Mg"/>
    <property type="match status" value="1"/>
</dbReference>
<evidence type="ECO:0000256" key="2">
    <source>
        <dbReference type="ARBA" id="ARBA00004429"/>
    </source>
</evidence>
<dbReference type="Gene3D" id="3.40.1110.10">
    <property type="entry name" value="Calcium-transporting ATPase, cytoplasmic domain N"/>
    <property type="match status" value="1"/>
</dbReference>
<dbReference type="SUPFAM" id="SSF81665">
    <property type="entry name" value="Calcium ATPase, transmembrane domain M"/>
    <property type="match status" value="1"/>
</dbReference>
<evidence type="ECO:0000256" key="15">
    <source>
        <dbReference type="ARBA" id="ARBA00023136"/>
    </source>
</evidence>
<feature type="domain" description="Cation-transporting P-type ATPase N-terminal" evidence="19">
    <location>
        <begin position="49"/>
        <end position="122"/>
    </location>
</feature>
<dbReference type="Pfam" id="PF00122">
    <property type="entry name" value="E1-E2_ATPase"/>
    <property type="match status" value="1"/>
</dbReference>
<feature type="transmembrane region" description="Helical" evidence="18">
    <location>
        <begin position="336"/>
        <end position="362"/>
    </location>
</feature>
<dbReference type="EMBL" id="JARJLM010000487">
    <property type="protein sequence ID" value="MDF3837212.1"/>
    <property type="molecule type" value="Genomic_DNA"/>
</dbReference>
<reference evidence="20 21" key="1">
    <citation type="submission" date="2023-03" db="EMBL/GenBank/DDBJ databases">
        <title>Draft assemblies of triclosan tolerant bacteria isolated from returned activated sludge.</title>
        <authorList>
            <person name="Van Hamelsveld S."/>
        </authorList>
    </citation>
    <scope>NUCLEOTIDE SEQUENCE [LARGE SCALE GENOMIC DNA]</scope>
    <source>
        <strain evidence="20 21">GW210010_S58</strain>
    </source>
</reference>
<keyword evidence="7" id="KW-0997">Cell inner membrane</keyword>
<evidence type="ECO:0000256" key="5">
    <source>
        <dbReference type="ARBA" id="ARBA00013555"/>
    </source>
</evidence>
<keyword evidence="9 18" id="KW-0812">Transmembrane</keyword>
<evidence type="ECO:0000256" key="4">
    <source>
        <dbReference type="ARBA" id="ARBA00012786"/>
    </source>
</evidence>
<dbReference type="SFLD" id="SFLDS00003">
    <property type="entry name" value="Haloacid_Dehalogenase"/>
    <property type="match status" value="1"/>
</dbReference>
<dbReference type="InterPro" id="IPR059000">
    <property type="entry name" value="ATPase_P-type_domA"/>
</dbReference>
<evidence type="ECO:0000259" key="19">
    <source>
        <dbReference type="SMART" id="SM00831"/>
    </source>
</evidence>
<dbReference type="InterPro" id="IPR006415">
    <property type="entry name" value="P-type_ATPase_IIIB"/>
</dbReference>
<dbReference type="PANTHER" id="PTHR42861">
    <property type="entry name" value="CALCIUM-TRANSPORTING ATPASE"/>
    <property type="match status" value="1"/>
</dbReference>
<dbReference type="PRINTS" id="PR01836">
    <property type="entry name" value="MGATPASE"/>
</dbReference>
<evidence type="ECO:0000256" key="10">
    <source>
        <dbReference type="ARBA" id="ARBA00022741"/>
    </source>
</evidence>
<dbReference type="InterPro" id="IPR001757">
    <property type="entry name" value="P_typ_ATPase"/>
</dbReference>
<comment type="catalytic activity">
    <reaction evidence="17">
        <text>Mg(2+)(out) + ATP + H2O = Mg(2+)(in) + ADP + phosphate + H(+)</text>
        <dbReference type="Rhea" id="RHEA:10260"/>
        <dbReference type="ChEBI" id="CHEBI:15377"/>
        <dbReference type="ChEBI" id="CHEBI:15378"/>
        <dbReference type="ChEBI" id="CHEBI:18420"/>
        <dbReference type="ChEBI" id="CHEBI:30616"/>
        <dbReference type="ChEBI" id="CHEBI:43474"/>
        <dbReference type="ChEBI" id="CHEBI:456216"/>
        <dbReference type="EC" id="7.2.2.14"/>
    </reaction>
</comment>
<comment type="function">
    <text evidence="1">Mediates magnesium influx to the cytosol.</text>
</comment>
<keyword evidence="14 18" id="KW-1133">Transmembrane helix</keyword>
<proteinExistence type="inferred from homology"/>
<dbReference type="SFLD" id="SFLDG00002">
    <property type="entry name" value="C1.7:_P-type_atpase_like"/>
    <property type="match status" value="1"/>
</dbReference>
<keyword evidence="13" id="KW-1278">Translocase</keyword>
<dbReference type="SUPFAM" id="SSF81660">
    <property type="entry name" value="Metal cation-transporting ATPase, ATP-binding domain N"/>
    <property type="match status" value="1"/>
</dbReference>
<dbReference type="RefSeq" id="WP_017227433.1">
    <property type="nucleotide sequence ID" value="NZ_JARJLM010000487.1"/>
</dbReference>
<evidence type="ECO:0000313" key="20">
    <source>
        <dbReference type="EMBL" id="MDF3837212.1"/>
    </source>
</evidence>
<dbReference type="Pfam" id="PF00690">
    <property type="entry name" value="Cation_ATPase_N"/>
    <property type="match status" value="1"/>
</dbReference>
<evidence type="ECO:0000256" key="7">
    <source>
        <dbReference type="ARBA" id="ARBA00022519"/>
    </source>
</evidence>
<dbReference type="InterPro" id="IPR004014">
    <property type="entry name" value="ATPase_P-typ_cation-transptr_N"/>
</dbReference>
<dbReference type="InterPro" id="IPR018303">
    <property type="entry name" value="ATPase_P-typ_P_site"/>
</dbReference>
<protein>
    <recommendedName>
        <fullName evidence="5">Magnesium-transporting ATPase, P-type 1</fullName>
        <ecNumber evidence="4">7.2.2.14</ecNumber>
    </recommendedName>
    <alternativeName>
        <fullName evidence="16">Mg(2+) transport ATPase, P-type 1</fullName>
    </alternativeName>
</protein>
<dbReference type="Gene3D" id="1.20.1110.10">
    <property type="entry name" value="Calcium-transporting ATPase, transmembrane domain"/>
    <property type="match status" value="1"/>
</dbReference>
<dbReference type="InterPro" id="IPR006068">
    <property type="entry name" value="ATPase_P-typ_cation-transptr_C"/>
</dbReference>
<feature type="transmembrane region" description="Helical" evidence="18">
    <location>
        <begin position="102"/>
        <end position="119"/>
    </location>
</feature>
<keyword evidence="21" id="KW-1185">Reference proteome</keyword>
<evidence type="ECO:0000256" key="13">
    <source>
        <dbReference type="ARBA" id="ARBA00022967"/>
    </source>
</evidence>
<dbReference type="NCBIfam" id="TIGR01494">
    <property type="entry name" value="ATPase_P-type"/>
    <property type="match status" value="2"/>
</dbReference>
<keyword evidence="15 18" id="KW-0472">Membrane</keyword>
<dbReference type="InterPro" id="IPR023299">
    <property type="entry name" value="ATPase_P-typ_cyto_dom_N"/>
</dbReference>
<organism evidence="20 21">
    <name type="scientific">Cupriavidus basilensis</name>
    <dbReference type="NCBI Taxonomy" id="68895"/>
    <lineage>
        <taxon>Bacteria</taxon>
        <taxon>Pseudomonadati</taxon>
        <taxon>Pseudomonadota</taxon>
        <taxon>Betaproteobacteria</taxon>
        <taxon>Burkholderiales</taxon>
        <taxon>Burkholderiaceae</taxon>
        <taxon>Cupriavidus</taxon>
    </lineage>
</organism>
<feature type="transmembrane region" description="Helical" evidence="18">
    <location>
        <begin position="788"/>
        <end position="811"/>
    </location>
</feature>
<keyword evidence="11" id="KW-0067">ATP-binding</keyword>
<feature type="transmembrane region" description="Helical" evidence="18">
    <location>
        <begin position="853"/>
        <end position="873"/>
    </location>
</feature>
<gene>
    <name evidence="20" type="primary">mgtA</name>
    <name evidence="20" type="ORF">P3W85_30285</name>
</gene>
<comment type="similarity">
    <text evidence="3">Belongs to the cation transport ATPase (P-type) (TC 3.A.3) family. Type IIIB subfamily.</text>
</comment>
<dbReference type="SUPFAM" id="SSF56784">
    <property type="entry name" value="HAD-like"/>
    <property type="match status" value="1"/>
</dbReference>
<dbReference type="NCBIfam" id="TIGR01524">
    <property type="entry name" value="ATPase-IIIB_Mg"/>
    <property type="match status" value="1"/>
</dbReference>
<dbReference type="Gene3D" id="3.40.50.1000">
    <property type="entry name" value="HAD superfamily/HAD-like"/>
    <property type="match status" value="1"/>
</dbReference>
<dbReference type="Gene3D" id="2.70.150.10">
    <property type="entry name" value="Calcium-transporting ATPase, cytoplasmic transduction domain A"/>
    <property type="match status" value="1"/>
</dbReference>
<evidence type="ECO:0000256" key="17">
    <source>
        <dbReference type="ARBA" id="ARBA00047295"/>
    </source>
</evidence>
<dbReference type="Pfam" id="PF13246">
    <property type="entry name" value="Cation_ATPase"/>
    <property type="match status" value="1"/>
</dbReference>
<evidence type="ECO:0000313" key="21">
    <source>
        <dbReference type="Proteomes" id="UP001216674"/>
    </source>
</evidence>
<dbReference type="InterPro" id="IPR044492">
    <property type="entry name" value="P_typ_ATPase_HD_dom"/>
</dbReference>
<dbReference type="Pfam" id="PF00689">
    <property type="entry name" value="Cation_ATPase_C"/>
    <property type="match status" value="1"/>
</dbReference>
<keyword evidence="12" id="KW-0460">Magnesium</keyword>
<dbReference type="NCBIfam" id="NF011702">
    <property type="entry name" value="PRK15122.1"/>
    <property type="match status" value="1"/>
</dbReference>
<feature type="transmembrane region" description="Helical" evidence="18">
    <location>
        <begin position="311"/>
        <end position="330"/>
    </location>
</feature>
<dbReference type="InterPro" id="IPR008250">
    <property type="entry name" value="ATPase_P-typ_transduc_dom_A_sf"/>
</dbReference>
<comment type="subcellular location">
    <subcellularLocation>
        <location evidence="2">Cell inner membrane</location>
        <topology evidence="2">Multi-pass membrane protein</topology>
    </subcellularLocation>
</comment>
<evidence type="ECO:0000256" key="12">
    <source>
        <dbReference type="ARBA" id="ARBA00022842"/>
    </source>
</evidence>
<evidence type="ECO:0000256" key="14">
    <source>
        <dbReference type="ARBA" id="ARBA00022989"/>
    </source>
</evidence>
<dbReference type="EC" id="7.2.2.14" evidence="4"/>
<evidence type="ECO:0000256" key="9">
    <source>
        <dbReference type="ARBA" id="ARBA00022692"/>
    </source>
</evidence>
<dbReference type="InterPro" id="IPR023298">
    <property type="entry name" value="ATPase_P-typ_TM_dom_sf"/>
</dbReference>
<dbReference type="SMART" id="SM00831">
    <property type="entry name" value="Cation_ATPase_N"/>
    <property type="match status" value="1"/>
</dbReference>
<dbReference type="SFLD" id="SFLDF00027">
    <property type="entry name" value="p-type_atpase"/>
    <property type="match status" value="1"/>
</dbReference>
<comment type="caution">
    <text evidence="20">The sequence shown here is derived from an EMBL/GenBank/DDBJ whole genome shotgun (WGS) entry which is preliminary data.</text>
</comment>
<feature type="transmembrane region" description="Helical" evidence="18">
    <location>
        <begin position="125"/>
        <end position="142"/>
    </location>
</feature>
<dbReference type="InterPro" id="IPR023214">
    <property type="entry name" value="HAD_sf"/>
</dbReference>
<evidence type="ECO:0000256" key="16">
    <source>
        <dbReference type="ARBA" id="ARBA00029806"/>
    </source>
</evidence>
<feature type="transmembrane region" description="Helical" evidence="18">
    <location>
        <begin position="889"/>
        <end position="907"/>
    </location>
</feature>
<name>A0ABT6AX61_9BURK</name>
<dbReference type="Proteomes" id="UP001216674">
    <property type="component" value="Unassembled WGS sequence"/>
</dbReference>
<dbReference type="SUPFAM" id="SSF81653">
    <property type="entry name" value="Calcium ATPase, transduction domain A"/>
    <property type="match status" value="1"/>
</dbReference>
<evidence type="ECO:0000256" key="6">
    <source>
        <dbReference type="ARBA" id="ARBA00022475"/>
    </source>
</evidence>
<feature type="transmembrane region" description="Helical" evidence="18">
    <location>
        <begin position="823"/>
        <end position="841"/>
    </location>
</feature>
<keyword evidence="6" id="KW-1003">Cell membrane</keyword>
<evidence type="ECO:0000256" key="8">
    <source>
        <dbReference type="ARBA" id="ARBA00022553"/>
    </source>
</evidence>